<feature type="non-terminal residue" evidence="1">
    <location>
        <position position="1"/>
    </location>
</feature>
<gene>
    <name evidence="1" type="ORF">DRJ00_07085</name>
</gene>
<sequence length="163" mass="18709">KRVSYVCRKQCLTSPSFVPHPIPGCKYLARECGYSTHMSIRTHPRLVCEIPRSSKRWKKIRNLRSTSERTNGTTKEADLDILESPRVFGLTAASIEVALACITTLLKRVMKFIVRVTLNLTNYLKTWDKSYRRKLEGPKVPACILSLIQRRRAPPYSSSSLIW</sequence>
<accession>A0A497E2B8</accession>
<protein>
    <submittedName>
        <fullName evidence="1">Transposase</fullName>
    </submittedName>
</protein>
<proteinExistence type="predicted"/>
<organism evidence="1 2">
    <name type="scientific">Aerophobetes bacterium</name>
    <dbReference type="NCBI Taxonomy" id="2030807"/>
    <lineage>
        <taxon>Bacteria</taxon>
        <taxon>Candidatus Aerophobota</taxon>
    </lineage>
</organism>
<evidence type="ECO:0000313" key="2">
    <source>
        <dbReference type="Proteomes" id="UP000279422"/>
    </source>
</evidence>
<dbReference type="EMBL" id="QMPZ01000125">
    <property type="protein sequence ID" value="RLE07988.1"/>
    <property type="molecule type" value="Genomic_DNA"/>
</dbReference>
<name>A0A497E2B8_UNCAE</name>
<dbReference type="AlphaFoldDB" id="A0A497E2B8"/>
<dbReference type="Proteomes" id="UP000279422">
    <property type="component" value="Unassembled WGS sequence"/>
</dbReference>
<reference evidence="1 2" key="1">
    <citation type="submission" date="2018-06" db="EMBL/GenBank/DDBJ databases">
        <title>Extensive metabolic versatility and redundancy in microbially diverse, dynamic hydrothermal sediments.</title>
        <authorList>
            <person name="Dombrowski N."/>
            <person name="Teske A."/>
            <person name="Baker B.J."/>
        </authorList>
    </citation>
    <scope>NUCLEOTIDE SEQUENCE [LARGE SCALE GENOMIC DNA]</scope>
    <source>
        <strain evidence="1">B47_G16</strain>
    </source>
</reference>
<evidence type="ECO:0000313" key="1">
    <source>
        <dbReference type="EMBL" id="RLE07988.1"/>
    </source>
</evidence>
<comment type="caution">
    <text evidence="1">The sequence shown here is derived from an EMBL/GenBank/DDBJ whole genome shotgun (WGS) entry which is preliminary data.</text>
</comment>